<evidence type="ECO:0000256" key="1">
    <source>
        <dbReference type="ARBA" id="ARBA00004141"/>
    </source>
</evidence>
<keyword evidence="4 8" id="KW-0812">Transmembrane</keyword>
<feature type="domain" description="Glycosyltransferase 2-like" evidence="9">
    <location>
        <begin position="13"/>
        <end position="182"/>
    </location>
</feature>
<keyword evidence="2" id="KW-0328">Glycosyltransferase</keyword>
<gene>
    <name evidence="10" type="ORF">G6R28_04590</name>
</gene>
<evidence type="ECO:0000259" key="9">
    <source>
        <dbReference type="Pfam" id="PF00535"/>
    </source>
</evidence>
<reference evidence="10 11" key="1">
    <citation type="submission" date="2020-02" db="EMBL/GenBank/DDBJ databases">
        <title>Fructobacillus sp. isolated from paper mulberry of Taiwan.</title>
        <authorList>
            <person name="Lin S.-T."/>
        </authorList>
    </citation>
    <scope>NUCLEOTIDE SEQUENCE [LARGE SCALE GENOMIC DNA]</scope>
    <source>
        <strain evidence="10 11">M1-21</strain>
    </source>
</reference>
<evidence type="ECO:0000313" key="10">
    <source>
        <dbReference type="EMBL" id="MBS9336508.1"/>
    </source>
</evidence>
<dbReference type="InterPro" id="IPR050256">
    <property type="entry name" value="Glycosyltransferase_2"/>
</dbReference>
<evidence type="ECO:0000256" key="6">
    <source>
        <dbReference type="ARBA" id="ARBA00023136"/>
    </source>
</evidence>
<dbReference type="PANTHER" id="PTHR48090">
    <property type="entry name" value="UNDECAPRENYL-PHOSPHATE 4-DEOXY-4-FORMAMIDO-L-ARABINOSE TRANSFERASE-RELATED"/>
    <property type="match status" value="1"/>
</dbReference>
<dbReference type="PANTHER" id="PTHR48090:SF1">
    <property type="entry name" value="PROPHAGE BACTOPRENOL GLUCOSYL TRANSFERASE HOMOLOG"/>
    <property type="match status" value="1"/>
</dbReference>
<keyword evidence="6 8" id="KW-0472">Membrane</keyword>
<dbReference type="InterPro" id="IPR029044">
    <property type="entry name" value="Nucleotide-diphossugar_trans"/>
</dbReference>
<evidence type="ECO:0000256" key="2">
    <source>
        <dbReference type="ARBA" id="ARBA00022676"/>
    </source>
</evidence>
<organism evidence="10 11">
    <name type="scientific">Fructobacillus papyrifericola</name>
    <dbReference type="NCBI Taxonomy" id="2713172"/>
    <lineage>
        <taxon>Bacteria</taxon>
        <taxon>Bacillati</taxon>
        <taxon>Bacillota</taxon>
        <taxon>Bacilli</taxon>
        <taxon>Lactobacillales</taxon>
        <taxon>Lactobacillaceae</taxon>
        <taxon>Fructobacillus</taxon>
    </lineage>
</organism>
<dbReference type="InterPro" id="IPR001173">
    <property type="entry name" value="Glyco_trans_2-like"/>
</dbReference>
<dbReference type="Pfam" id="PF00535">
    <property type="entry name" value="Glycos_transf_2"/>
    <property type="match status" value="1"/>
</dbReference>
<dbReference type="CDD" id="cd04187">
    <property type="entry name" value="DPM1_like_bac"/>
    <property type="match status" value="1"/>
</dbReference>
<feature type="region of interest" description="Disordered" evidence="7">
    <location>
        <begin position="324"/>
        <end position="357"/>
    </location>
</feature>
<comment type="caution">
    <text evidence="10">The sequence shown here is derived from an EMBL/GenBank/DDBJ whole genome shotgun (WGS) entry which is preliminary data.</text>
</comment>
<evidence type="ECO:0000256" key="4">
    <source>
        <dbReference type="ARBA" id="ARBA00022692"/>
    </source>
</evidence>
<dbReference type="EMBL" id="JAAMFJ010000002">
    <property type="protein sequence ID" value="MBS9336508.1"/>
    <property type="molecule type" value="Genomic_DNA"/>
</dbReference>
<evidence type="ECO:0000256" key="7">
    <source>
        <dbReference type="SAM" id="MobiDB-lite"/>
    </source>
</evidence>
<dbReference type="Gene3D" id="3.90.550.10">
    <property type="entry name" value="Spore Coat Polysaccharide Biosynthesis Protein SpsA, Chain A"/>
    <property type="match status" value="1"/>
</dbReference>
<feature type="compositionally biased region" description="Polar residues" evidence="7">
    <location>
        <begin position="342"/>
        <end position="357"/>
    </location>
</feature>
<name>A0ABS5QTJ7_9LACO</name>
<protein>
    <submittedName>
        <fullName evidence="10">Glycosyltransferase</fullName>
    </submittedName>
</protein>
<evidence type="ECO:0000313" key="11">
    <source>
        <dbReference type="Proteomes" id="UP000735205"/>
    </source>
</evidence>
<keyword evidence="11" id="KW-1185">Reference proteome</keyword>
<feature type="transmembrane region" description="Helical" evidence="8">
    <location>
        <begin position="276"/>
        <end position="300"/>
    </location>
</feature>
<feature type="compositionally biased region" description="Basic and acidic residues" evidence="7">
    <location>
        <begin position="330"/>
        <end position="339"/>
    </location>
</feature>
<dbReference type="Proteomes" id="UP000735205">
    <property type="component" value="Unassembled WGS sequence"/>
</dbReference>
<evidence type="ECO:0000256" key="5">
    <source>
        <dbReference type="ARBA" id="ARBA00022989"/>
    </source>
</evidence>
<dbReference type="RefSeq" id="WP_213793064.1">
    <property type="nucleotide sequence ID" value="NZ_JAAMFJ010000002.1"/>
</dbReference>
<keyword evidence="3" id="KW-0808">Transferase</keyword>
<dbReference type="SUPFAM" id="SSF53448">
    <property type="entry name" value="Nucleotide-diphospho-sugar transferases"/>
    <property type="match status" value="1"/>
</dbReference>
<feature type="transmembrane region" description="Helical" evidence="8">
    <location>
        <begin position="243"/>
        <end position="264"/>
    </location>
</feature>
<evidence type="ECO:0000256" key="3">
    <source>
        <dbReference type="ARBA" id="ARBA00022679"/>
    </source>
</evidence>
<evidence type="ECO:0000256" key="8">
    <source>
        <dbReference type="SAM" id="Phobius"/>
    </source>
</evidence>
<sequence length="371" mass="41466">MIAERRQAPKLALILPAYNEEEMLVHTLSKLEQIKADLIQENKIATGSFILIVDDGSKDQTFSIMEEQEQLNEDILTVKLSRNYGHQPALIAGLQEAIKLADITITLDADLQDSPEIIGQMVDQYLAGKEIVHAVRSSRETDSWFKKNSALAFYRLAGWLGVELVPNHADFRLMSKVAVEALLAMPEKNLFLRAMVPLLGYPSGEVYYERAKREAGTSKYPLKKMLNFAIDGITSFSVKPIKLLFNLGLVVSSIAGIEIAYTIIEKLIGNPTAGWSSLMISIWLLGGLNLIAIGVIGTYIGKVFTEVKARPLFHIERETGVLRATGQRQETNRTAERPRSLTARQQASFEKESTPVSSFSSQYRHSFYQQM</sequence>
<accession>A0ABS5QTJ7</accession>
<proteinExistence type="predicted"/>
<comment type="subcellular location">
    <subcellularLocation>
        <location evidence="1">Membrane</location>
        <topology evidence="1">Multi-pass membrane protein</topology>
    </subcellularLocation>
</comment>
<keyword evidence="5 8" id="KW-1133">Transmembrane helix</keyword>